<protein>
    <submittedName>
        <fullName evidence="1">Uncharacterized protein</fullName>
    </submittedName>
</protein>
<evidence type="ECO:0000313" key="1">
    <source>
        <dbReference type="EMBL" id="PBJ94337.1"/>
    </source>
</evidence>
<reference evidence="1 2" key="1">
    <citation type="submission" date="2017-09" db="EMBL/GenBank/DDBJ databases">
        <authorList>
            <person name="Ehlers B."/>
            <person name="Leendertz F.H."/>
        </authorList>
    </citation>
    <scope>NUCLEOTIDE SEQUENCE [LARGE SCALE GENOMIC DNA]</scope>
    <source>
        <strain evidence="1 2">DJ-1</strain>
    </source>
</reference>
<dbReference type="Proteomes" id="UP000218102">
    <property type="component" value="Unassembled WGS sequence"/>
</dbReference>
<organism evidence="1 2">
    <name type="scientific">Pseudomonas plecoglossicida</name>
    <dbReference type="NCBI Taxonomy" id="70775"/>
    <lineage>
        <taxon>Bacteria</taxon>
        <taxon>Pseudomonadati</taxon>
        <taxon>Pseudomonadota</taxon>
        <taxon>Gammaproteobacteria</taxon>
        <taxon>Pseudomonadales</taxon>
        <taxon>Pseudomonadaceae</taxon>
        <taxon>Pseudomonas</taxon>
    </lineage>
</organism>
<sequence>MDRDIARGRRIFFMMVISARQVVAKENGSAFVPAGQPLQMGVLRWFVVITTAVFVVQMTR</sequence>
<dbReference type="EMBL" id="NTME01000017">
    <property type="protein sequence ID" value="PBJ94337.1"/>
    <property type="molecule type" value="Genomic_DNA"/>
</dbReference>
<comment type="caution">
    <text evidence="1">The sequence shown here is derived from an EMBL/GenBank/DDBJ whole genome shotgun (WGS) entry which is preliminary data.</text>
</comment>
<accession>A0A2A3M2G0</accession>
<name>A0A2A3M2G0_PSEDL</name>
<proteinExistence type="predicted"/>
<gene>
    <name evidence="1" type="ORF">CMV24_16745</name>
</gene>
<dbReference type="AlphaFoldDB" id="A0A2A3M2G0"/>
<evidence type="ECO:0000313" key="2">
    <source>
        <dbReference type="Proteomes" id="UP000218102"/>
    </source>
</evidence>